<name>A0A9P6CA94_9AGAR</name>
<evidence type="ECO:0000313" key="3">
    <source>
        <dbReference type="Proteomes" id="UP000807342"/>
    </source>
</evidence>
<dbReference type="SUPFAM" id="SSF56112">
    <property type="entry name" value="Protein kinase-like (PK-like)"/>
    <property type="match status" value="1"/>
</dbReference>
<protein>
    <recommendedName>
        <fullName evidence="1">Aminoglycoside phosphotransferase domain-containing protein</fullName>
    </recommendedName>
</protein>
<organism evidence="2 3">
    <name type="scientific">Macrolepiota fuliginosa MF-IS2</name>
    <dbReference type="NCBI Taxonomy" id="1400762"/>
    <lineage>
        <taxon>Eukaryota</taxon>
        <taxon>Fungi</taxon>
        <taxon>Dikarya</taxon>
        <taxon>Basidiomycota</taxon>
        <taxon>Agaricomycotina</taxon>
        <taxon>Agaricomycetes</taxon>
        <taxon>Agaricomycetidae</taxon>
        <taxon>Agaricales</taxon>
        <taxon>Agaricineae</taxon>
        <taxon>Agaricaceae</taxon>
        <taxon>Macrolepiota</taxon>
    </lineage>
</organism>
<feature type="domain" description="Aminoglycoside phosphotransferase" evidence="1">
    <location>
        <begin position="31"/>
        <end position="275"/>
    </location>
</feature>
<dbReference type="Gene3D" id="3.90.1200.10">
    <property type="match status" value="1"/>
</dbReference>
<sequence length="375" mass="41824">MSSSGIRTFDLTTEAGVEAYLADTPFACTKAEALSGGFGNFTFRLRLRQPRDGHETLVLKHAAPYVKSLTDIPFDPIRLSFEVEAMKRIREWSSPTAFVTVPSIHLYDEKGRAVIMDDCGLSSISLKEYMQQGRCTVEIAHRIGKEIGEFLGMLHTWGRSNADVGAFFDGNKQAKVMSIWVFYGRILPTFEDGLEKLKDPDVKLSEEEASTLKRIVEETSNAMKEATGTFVMGDFWPGNVMLSFNEGGDITQIRVLDWELCKPGVLGIELGQFCAELILLMRFNADICEQTAGIMLEDFLKIYATHITPDLEMCRRAIVHLGTHLVTLTPRIAWGGKEMTQKVVKEGLGLILEGYGAEREWLRKSAVGPLVVDIT</sequence>
<evidence type="ECO:0000259" key="1">
    <source>
        <dbReference type="Pfam" id="PF01636"/>
    </source>
</evidence>
<dbReference type="InterPro" id="IPR011009">
    <property type="entry name" value="Kinase-like_dom_sf"/>
</dbReference>
<keyword evidence="3" id="KW-1185">Reference proteome</keyword>
<dbReference type="Proteomes" id="UP000807342">
    <property type="component" value="Unassembled WGS sequence"/>
</dbReference>
<dbReference type="InterPro" id="IPR002575">
    <property type="entry name" value="Aminoglycoside_PTrfase"/>
</dbReference>
<evidence type="ECO:0000313" key="2">
    <source>
        <dbReference type="EMBL" id="KAF9453893.1"/>
    </source>
</evidence>
<dbReference type="Pfam" id="PF01636">
    <property type="entry name" value="APH"/>
    <property type="match status" value="1"/>
</dbReference>
<gene>
    <name evidence="2" type="ORF">P691DRAFT_812509</name>
</gene>
<dbReference type="EMBL" id="MU151058">
    <property type="protein sequence ID" value="KAF9453893.1"/>
    <property type="molecule type" value="Genomic_DNA"/>
</dbReference>
<dbReference type="AlphaFoldDB" id="A0A9P6CA94"/>
<dbReference type="OrthoDB" id="25129at2759"/>
<comment type="caution">
    <text evidence="2">The sequence shown here is derived from an EMBL/GenBank/DDBJ whole genome shotgun (WGS) entry which is preliminary data.</text>
</comment>
<proteinExistence type="predicted"/>
<dbReference type="Gene3D" id="3.30.200.20">
    <property type="entry name" value="Phosphorylase Kinase, domain 1"/>
    <property type="match status" value="1"/>
</dbReference>
<reference evidence="2" key="1">
    <citation type="submission" date="2020-11" db="EMBL/GenBank/DDBJ databases">
        <authorList>
            <consortium name="DOE Joint Genome Institute"/>
            <person name="Ahrendt S."/>
            <person name="Riley R."/>
            <person name="Andreopoulos W."/>
            <person name="Labutti K."/>
            <person name="Pangilinan J."/>
            <person name="Ruiz-Duenas F.J."/>
            <person name="Barrasa J.M."/>
            <person name="Sanchez-Garcia M."/>
            <person name="Camarero S."/>
            <person name="Miyauchi S."/>
            <person name="Serrano A."/>
            <person name="Linde D."/>
            <person name="Babiker R."/>
            <person name="Drula E."/>
            <person name="Ayuso-Fernandez I."/>
            <person name="Pacheco R."/>
            <person name="Padilla G."/>
            <person name="Ferreira P."/>
            <person name="Barriuso J."/>
            <person name="Kellner H."/>
            <person name="Castanera R."/>
            <person name="Alfaro M."/>
            <person name="Ramirez L."/>
            <person name="Pisabarro A.G."/>
            <person name="Kuo A."/>
            <person name="Tritt A."/>
            <person name="Lipzen A."/>
            <person name="He G."/>
            <person name="Yan M."/>
            <person name="Ng V."/>
            <person name="Cullen D."/>
            <person name="Martin F."/>
            <person name="Rosso M.-N."/>
            <person name="Henrissat B."/>
            <person name="Hibbett D."/>
            <person name="Martinez A.T."/>
            <person name="Grigoriev I.V."/>
        </authorList>
    </citation>
    <scope>NUCLEOTIDE SEQUENCE</scope>
    <source>
        <strain evidence="2">MF-IS2</strain>
    </source>
</reference>
<accession>A0A9P6CA94</accession>